<name>A0A084EW96_9BACT</name>
<feature type="transmembrane region" description="Helical" evidence="1">
    <location>
        <begin position="12"/>
        <end position="33"/>
    </location>
</feature>
<keyword evidence="1" id="KW-1133">Transmembrane helix</keyword>
<feature type="transmembrane region" description="Helical" evidence="1">
    <location>
        <begin position="339"/>
        <end position="362"/>
    </location>
</feature>
<dbReference type="OrthoDB" id="394179at2"/>
<dbReference type="eggNOG" id="COG0392">
    <property type="taxonomic scope" value="Bacteria"/>
</dbReference>
<protein>
    <submittedName>
        <fullName evidence="2">Uncharacterized protein</fullName>
    </submittedName>
</protein>
<keyword evidence="3" id="KW-1185">Reference proteome</keyword>
<gene>
    <name evidence="2" type="ORF">UDIV_6780</name>
</gene>
<feature type="transmembrane region" description="Helical" evidence="1">
    <location>
        <begin position="90"/>
        <end position="111"/>
    </location>
</feature>
<reference evidence="2 3" key="1">
    <citation type="submission" date="2014-02" db="EMBL/GenBank/DDBJ databases">
        <title>Genome sequence of Ureaplasma diversum strain 246.</title>
        <authorList>
            <person name="Sirand-Pugnet P."/>
            <person name="Breton M."/>
            <person name="Dordet-Frisoni E."/>
            <person name="Baranowski E."/>
            <person name="Barre A."/>
            <person name="Couture C."/>
            <person name="Dupuy V."/>
            <person name="Gaurivaud P."/>
            <person name="Jacob D."/>
            <person name="Lemaitre C."/>
            <person name="Manso-Silvan L."/>
            <person name="Nikolski M."/>
            <person name="Nouvel L.-X."/>
            <person name="Poumarat F."/>
            <person name="Tardy F."/>
            <person name="Thebault P."/>
            <person name="Theil S."/>
            <person name="Citti C."/>
            <person name="Thiaucourt F."/>
            <person name="Blanchard A."/>
        </authorList>
    </citation>
    <scope>NUCLEOTIDE SEQUENCE [LARGE SCALE GENOMIC DNA]</scope>
    <source>
        <strain evidence="2 3">NCTC 246</strain>
    </source>
</reference>
<sequence>MNGSFWTKRNIILLSIGVIVSAIMVGFSISLILDIDFKNLFTSLKTSLNSNNLATLWLLLLIGFSLFRAFIFVLLHYVYVKKNKVKTIKWYEWILYAFSLLFLTASTPFSIGSEPFSVYFLTKHKVNHIRHNSAFLLACSTYYELGQLIITLPSLFYVSYNIHIFYTALNQPIPYFFWLAVVGTLVDMVIASLYFVLGYSSKVHLFINRVYNKIKKVLKLKYDTYEQLLIKHKEGENFKRVYHYYMRLPWLNITALLIGLGFNFCFYSLTYISYLLVSKDPVLIYFDMFNYTNISITATNFVPIPGSEGSVQYILKQFLTFNNPHQAKINDQLINEVIFIWRMFSLYLCAFVGIFGFSYFLIKDWRIFIKQIKINHKQNNTFLFKNNYRFKWDKKKNDYFQKKINYN</sequence>
<dbReference type="AlphaFoldDB" id="A0A084EW96"/>
<accession>A0A084EW96</accession>
<evidence type="ECO:0000313" key="3">
    <source>
        <dbReference type="Proteomes" id="UP000028537"/>
    </source>
</evidence>
<keyword evidence="1" id="KW-0812">Transmembrane</keyword>
<keyword evidence="1" id="KW-0472">Membrane</keyword>
<dbReference type="EMBL" id="JFDP01000087">
    <property type="protein sequence ID" value="KEZ22238.1"/>
    <property type="molecule type" value="Genomic_DNA"/>
</dbReference>
<feature type="transmembrane region" description="Helical" evidence="1">
    <location>
        <begin position="250"/>
        <end position="277"/>
    </location>
</feature>
<organism evidence="2 3">
    <name type="scientific">Ureaplasma diversum NCTC 246</name>
    <dbReference type="NCBI Taxonomy" id="1188241"/>
    <lineage>
        <taxon>Bacteria</taxon>
        <taxon>Bacillati</taxon>
        <taxon>Mycoplasmatota</taxon>
        <taxon>Mycoplasmoidales</taxon>
        <taxon>Mycoplasmoidaceae</taxon>
        <taxon>Ureaplasma</taxon>
    </lineage>
</organism>
<evidence type="ECO:0000256" key="1">
    <source>
        <dbReference type="SAM" id="Phobius"/>
    </source>
</evidence>
<proteinExistence type="predicted"/>
<feature type="transmembrane region" description="Helical" evidence="1">
    <location>
        <begin position="53"/>
        <end position="78"/>
    </location>
</feature>
<feature type="transmembrane region" description="Helical" evidence="1">
    <location>
        <begin position="175"/>
        <end position="197"/>
    </location>
</feature>
<evidence type="ECO:0000313" key="2">
    <source>
        <dbReference type="EMBL" id="KEZ22238.1"/>
    </source>
</evidence>
<dbReference type="Proteomes" id="UP000028537">
    <property type="component" value="Unassembled WGS sequence"/>
</dbReference>
<dbReference type="RefSeq" id="WP_051749533.1">
    <property type="nucleotide sequence ID" value="NZ_JFDP01000087.1"/>
</dbReference>
<comment type="caution">
    <text evidence="2">The sequence shown here is derived from an EMBL/GenBank/DDBJ whole genome shotgun (WGS) entry which is preliminary data.</text>
</comment>